<comment type="caution">
    <text evidence="7">The sequence shown here is derived from an EMBL/GenBank/DDBJ whole genome shotgun (WGS) entry which is preliminary data.</text>
</comment>
<dbReference type="FunFam" id="1.25.10.10:FF:000237">
    <property type="entry name" value="Pumilio homolog 9"/>
    <property type="match status" value="1"/>
</dbReference>
<feature type="repeat" description="Pumilio" evidence="5">
    <location>
        <begin position="641"/>
        <end position="676"/>
    </location>
</feature>
<keyword evidence="1" id="KW-0677">Repeat</keyword>
<dbReference type="Proteomes" id="UP000585474">
    <property type="component" value="Unassembled WGS sequence"/>
</dbReference>
<dbReference type="PANTHER" id="PTHR12537">
    <property type="entry name" value="RNA BINDING PROTEIN PUMILIO-RELATED"/>
    <property type="match status" value="1"/>
</dbReference>
<accession>A0A7J0ESF5</accession>
<dbReference type="Pfam" id="PF00806">
    <property type="entry name" value="PUF"/>
    <property type="match status" value="1"/>
</dbReference>
<dbReference type="GO" id="GO:0006417">
    <property type="term" value="P:regulation of translation"/>
    <property type="evidence" value="ECO:0007669"/>
    <property type="project" value="UniProtKB-KW"/>
</dbReference>
<dbReference type="GO" id="GO:0003729">
    <property type="term" value="F:mRNA binding"/>
    <property type="evidence" value="ECO:0007669"/>
    <property type="project" value="TreeGrafter"/>
</dbReference>
<reference evidence="7 8" key="1">
    <citation type="submission" date="2019-07" db="EMBL/GenBank/DDBJ databases">
        <title>De Novo Assembly of kiwifruit Actinidia rufa.</title>
        <authorList>
            <person name="Sugita-Konishi S."/>
            <person name="Sato K."/>
            <person name="Mori E."/>
            <person name="Abe Y."/>
            <person name="Kisaki G."/>
            <person name="Hamano K."/>
            <person name="Suezawa K."/>
            <person name="Otani M."/>
            <person name="Fukuda T."/>
            <person name="Manabe T."/>
            <person name="Gomi K."/>
            <person name="Tabuchi M."/>
            <person name="Akimitsu K."/>
            <person name="Kataoka I."/>
        </authorList>
    </citation>
    <scope>NUCLEOTIDE SEQUENCE [LARGE SCALE GENOMIC DNA]</scope>
    <source>
        <strain evidence="8">cv. Fuchu</strain>
    </source>
</reference>
<dbReference type="Pfam" id="PF22493">
    <property type="entry name" value="PUF_NOP9"/>
    <property type="match status" value="1"/>
</dbReference>
<dbReference type="Gene3D" id="1.25.10.10">
    <property type="entry name" value="Leucine-rich Repeat Variant"/>
    <property type="match status" value="1"/>
</dbReference>
<feature type="repeat" description="Pumilio" evidence="5">
    <location>
        <begin position="605"/>
        <end position="640"/>
    </location>
</feature>
<feature type="repeat" description="Pumilio" evidence="5">
    <location>
        <begin position="493"/>
        <end position="528"/>
    </location>
</feature>
<evidence type="ECO:0000256" key="2">
    <source>
        <dbReference type="ARBA" id="ARBA00022845"/>
    </source>
</evidence>
<keyword evidence="3" id="KW-0694">RNA-binding</keyword>
<comment type="function">
    <text evidence="4">Sequence-specific RNA-binding protein that regulates translation and mRNA stability by binding the 3'-UTR of target mRNAs.</text>
</comment>
<evidence type="ECO:0000256" key="1">
    <source>
        <dbReference type="ARBA" id="ARBA00022737"/>
    </source>
</evidence>
<sequence length="776" mass="87478">MGFPFLEISAVGVISMFERVEIDQKIRENMKDEEEFEMLLGEIPYETSLNLHHPQNSSHHVNGGHGHGSLLNQTLNGMIYGKYDNDPSIFHKYRCASPSSGLSLQSDGSSSSLLSIGHSFSDYGSPTPPPLEELKSQMPCASPHHPNGLLTDFKAPDPRIGKMCNENFFIDELNLSRNIGGMRIDEHDNTLVDLNGNELFDNSICTTNRISLEKYGAFDNYRRNFSDCGGPRSSIPKGPMFFDGEMSSGLQCEYNLDNLMELHCPRGRADGWYSQTNCYNSFISSPCDRMKEWRLPTSNLASYITESSVVNALLYSQQNGLSLNDSRGLLYSPYMPQITHPWSHLGVENILHSNSPMLNGWTRELSNIRISQGQLEAFTAENSLIIPGEGLNHVMNKGFGRPRERNCKGSLREIGVAKPREKRSELDDYPQFAGIHENSQKAWQCYSLTLPPKCNSLEEARGYICLMAKDQHGCRFLQTMFKTPQDVQVIFNEIIDHIVELMVNPFGNYLMQKLLEVCNEEQRTQILLMISEEPGQLVRISLNTHGTRVVQQLIKTLKTRQQISLVISALEPGFIALIKDVNGNHVVQRFLERHRDNDNKFIFAAAAKHCVDIATHRHGCCVLQRCISHSSGEHRDKLVAEISANGLLLAQDAFGNFVIQFILELKIPSATSGLISHFEGNYVHLSSQKFSSHVVEKCLVVFDDEMRSKIIHELLSASHFKQLLQDPHANYVIQTALRVSEGSLHNLLVDAIESHKAISRNSPYSKRIFSRKLLKK</sequence>
<dbReference type="AlphaFoldDB" id="A0A7J0ESF5"/>
<dbReference type="PROSITE" id="PS50303">
    <property type="entry name" value="PUM_HD"/>
    <property type="match status" value="1"/>
</dbReference>
<dbReference type="InterPro" id="IPR033133">
    <property type="entry name" value="PUM-HD"/>
</dbReference>
<evidence type="ECO:0000313" key="7">
    <source>
        <dbReference type="EMBL" id="GFY89146.1"/>
    </source>
</evidence>
<proteinExistence type="predicted"/>
<dbReference type="SMART" id="SM00025">
    <property type="entry name" value="Pumilio"/>
    <property type="match status" value="8"/>
</dbReference>
<evidence type="ECO:0000259" key="6">
    <source>
        <dbReference type="PROSITE" id="PS50303"/>
    </source>
</evidence>
<name>A0A7J0ESF5_9ERIC</name>
<evidence type="ECO:0000313" key="8">
    <source>
        <dbReference type="Proteomes" id="UP000585474"/>
    </source>
</evidence>
<dbReference type="CDD" id="cd07920">
    <property type="entry name" value="Pumilio"/>
    <property type="match status" value="1"/>
</dbReference>
<evidence type="ECO:0000256" key="3">
    <source>
        <dbReference type="ARBA" id="ARBA00022884"/>
    </source>
</evidence>
<dbReference type="InterPro" id="IPR016024">
    <property type="entry name" value="ARM-type_fold"/>
</dbReference>
<dbReference type="InterPro" id="IPR001313">
    <property type="entry name" value="Pumilio_RNA-bd_rpt"/>
</dbReference>
<evidence type="ECO:0000256" key="5">
    <source>
        <dbReference type="PROSITE-ProRule" id="PRU00317"/>
    </source>
</evidence>
<feature type="repeat" description="Pumilio" evidence="5">
    <location>
        <begin position="713"/>
        <end position="750"/>
    </location>
</feature>
<feature type="repeat" description="Pumilio" evidence="5">
    <location>
        <begin position="569"/>
        <end position="604"/>
    </location>
</feature>
<organism evidence="7 8">
    <name type="scientific">Actinidia rufa</name>
    <dbReference type="NCBI Taxonomy" id="165716"/>
    <lineage>
        <taxon>Eukaryota</taxon>
        <taxon>Viridiplantae</taxon>
        <taxon>Streptophyta</taxon>
        <taxon>Embryophyta</taxon>
        <taxon>Tracheophyta</taxon>
        <taxon>Spermatophyta</taxon>
        <taxon>Magnoliopsida</taxon>
        <taxon>eudicotyledons</taxon>
        <taxon>Gunneridae</taxon>
        <taxon>Pentapetalae</taxon>
        <taxon>asterids</taxon>
        <taxon>Ericales</taxon>
        <taxon>Actinidiaceae</taxon>
        <taxon>Actinidia</taxon>
    </lineage>
</organism>
<gene>
    <name evidence="7" type="ORF">Acr_06g0010860</name>
</gene>
<keyword evidence="2" id="KW-0810">Translation regulation</keyword>
<dbReference type="InterPro" id="IPR033712">
    <property type="entry name" value="Pumilio_RNA-bd"/>
</dbReference>
<dbReference type="SUPFAM" id="SSF48371">
    <property type="entry name" value="ARM repeat"/>
    <property type="match status" value="1"/>
</dbReference>
<protein>
    <submittedName>
        <fullName evidence="7">Pumilio 7</fullName>
    </submittedName>
</protein>
<dbReference type="EMBL" id="BJWL01000006">
    <property type="protein sequence ID" value="GFY89146.1"/>
    <property type="molecule type" value="Genomic_DNA"/>
</dbReference>
<dbReference type="InterPro" id="IPR011989">
    <property type="entry name" value="ARM-like"/>
</dbReference>
<dbReference type="PROSITE" id="PS50302">
    <property type="entry name" value="PUM"/>
    <property type="match status" value="7"/>
</dbReference>
<dbReference type="PANTHER" id="PTHR12537:SF13">
    <property type="entry name" value="PUMILIO HOMOLOGY DOMAIN FAMILY MEMBER 4"/>
    <property type="match status" value="1"/>
</dbReference>
<dbReference type="GO" id="GO:0005737">
    <property type="term" value="C:cytoplasm"/>
    <property type="evidence" value="ECO:0007669"/>
    <property type="project" value="TreeGrafter"/>
</dbReference>
<feature type="domain" description="PUM-HD" evidence="6">
    <location>
        <begin position="437"/>
        <end position="776"/>
    </location>
</feature>
<dbReference type="OrthoDB" id="668540at2759"/>
<keyword evidence="8" id="KW-1185">Reference proteome</keyword>
<feature type="repeat" description="Pumilio" evidence="5">
    <location>
        <begin position="529"/>
        <end position="568"/>
    </location>
</feature>
<evidence type="ECO:0000256" key="4">
    <source>
        <dbReference type="ARBA" id="ARBA00058490"/>
    </source>
</evidence>
<feature type="repeat" description="Pumilio" evidence="5">
    <location>
        <begin position="677"/>
        <end position="712"/>
    </location>
</feature>